<comment type="caution">
    <text evidence="1">The sequence shown here is derived from an EMBL/GenBank/DDBJ whole genome shotgun (WGS) entry which is preliminary data.</text>
</comment>
<dbReference type="AlphaFoldDB" id="A0A0M2HMD0"/>
<evidence type="ECO:0000313" key="1">
    <source>
        <dbReference type="EMBL" id="KJL45584.1"/>
    </source>
</evidence>
<reference evidence="1 2" key="1">
    <citation type="submission" date="2015-02" db="EMBL/GenBank/DDBJ databases">
        <title>Draft genome sequences of ten Microbacterium spp. with emphasis on heavy metal contaminated environments.</title>
        <authorList>
            <person name="Corretto E."/>
        </authorList>
    </citation>
    <scope>NUCLEOTIDE SEQUENCE [LARGE SCALE GENOMIC DNA]</scope>
    <source>
        <strain evidence="1 2">DSM 8608</strain>
    </source>
</reference>
<accession>A0A0M2HMD0</accession>
<dbReference type="PATRIC" id="fig|69370.6.peg.143"/>
<name>A0A0M2HMD0_MICTR</name>
<dbReference type="RefSeq" id="WP_052676624.1">
    <property type="nucleotide sequence ID" value="NZ_JYJA01000015.1"/>
</dbReference>
<protein>
    <submittedName>
        <fullName evidence="1">Uncharacterized protein</fullName>
    </submittedName>
</protein>
<evidence type="ECO:0000313" key="2">
    <source>
        <dbReference type="Proteomes" id="UP000034098"/>
    </source>
</evidence>
<keyword evidence="2" id="KW-1185">Reference proteome</keyword>
<gene>
    <name evidence="1" type="ORF">RS82_00136</name>
</gene>
<dbReference type="Proteomes" id="UP000034098">
    <property type="component" value="Unassembled WGS sequence"/>
</dbReference>
<proteinExistence type="predicted"/>
<dbReference type="EMBL" id="JYJA01000015">
    <property type="protein sequence ID" value="KJL45584.1"/>
    <property type="molecule type" value="Genomic_DNA"/>
</dbReference>
<sequence>MTREAIERAGRQLASNTTEHRMEVLHDDGVYRHLRFAKPGSWVYGFDIVTWPGHLAVSGDVGDGWSFSRLHDMFEFFGHREVNADYWWEKMPSQLRDRAKHFSEDLFKQIAHEHIEEWPIGKKQRAKAIAKFDEDWDWTPASPEHQREYVAEFKFTDKHGQTHDFGPDTWEWGAEDFDHHFLLALHAIVFGIRKYREYEAAIEAARAPQAAA</sequence>
<dbReference type="OrthoDB" id="4205565at2"/>
<organism evidence="1 2">
    <name type="scientific">Microbacterium trichothecenolyticum</name>
    <name type="common">Aureobacterium trichothecenolyticum</name>
    <dbReference type="NCBI Taxonomy" id="69370"/>
    <lineage>
        <taxon>Bacteria</taxon>
        <taxon>Bacillati</taxon>
        <taxon>Actinomycetota</taxon>
        <taxon>Actinomycetes</taxon>
        <taxon>Micrococcales</taxon>
        <taxon>Microbacteriaceae</taxon>
        <taxon>Microbacterium</taxon>
    </lineage>
</organism>